<keyword evidence="7 13" id="KW-0297">G-protein coupled receptor</keyword>
<dbReference type="GO" id="GO:0008188">
    <property type="term" value="F:neuropeptide receptor activity"/>
    <property type="evidence" value="ECO:0007669"/>
    <property type="project" value="InterPro"/>
</dbReference>
<keyword evidence="12 13" id="KW-0807">Transducer</keyword>
<dbReference type="PROSITE" id="PS00237">
    <property type="entry name" value="G_PROTEIN_RECEP_F1_1"/>
    <property type="match status" value="1"/>
</dbReference>
<keyword evidence="11" id="KW-0325">Glycoprotein</keyword>
<feature type="transmembrane region" description="Helical" evidence="14">
    <location>
        <begin position="432"/>
        <end position="456"/>
    </location>
</feature>
<keyword evidence="18" id="KW-1185">Reference proteome</keyword>
<dbReference type="PROSITE" id="PS50878">
    <property type="entry name" value="RT_POL"/>
    <property type="match status" value="1"/>
</dbReference>
<evidence type="ECO:0000259" key="16">
    <source>
        <dbReference type="PROSITE" id="PS50878"/>
    </source>
</evidence>
<dbReference type="PROSITE" id="PS50262">
    <property type="entry name" value="G_PROTEIN_RECEP_F1_2"/>
    <property type="match status" value="1"/>
</dbReference>
<dbReference type="Gene3D" id="1.20.1070.10">
    <property type="entry name" value="Rhodopsin 7-helix transmembrane proteins"/>
    <property type="match status" value="1"/>
</dbReference>
<feature type="transmembrane region" description="Helical" evidence="14">
    <location>
        <begin position="528"/>
        <end position="546"/>
    </location>
</feature>
<feature type="transmembrane region" description="Helical" evidence="14">
    <location>
        <begin position="350"/>
        <end position="370"/>
    </location>
</feature>
<keyword evidence="6 14" id="KW-1133">Transmembrane helix</keyword>
<comment type="subcellular location">
    <subcellularLocation>
        <location evidence="1">Cell membrane</location>
        <topology evidence="1">Multi-pass membrane protein</topology>
    </subcellularLocation>
</comment>
<gene>
    <name evidence="17" type="ORF">QTP70_000659</name>
</gene>
<evidence type="ECO:0000259" key="15">
    <source>
        <dbReference type="PROSITE" id="PS50262"/>
    </source>
</evidence>
<comment type="similarity">
    <text evidence="13">Belongs to the G-protein coupled receptor 1 family.</text>
</comment>
<dbReference type="InterPro" id="IPR043128">
    <property type="entry name" value="Rev_trsase/Diguanyl_cyclase"/>
</dbReference>
<feature type="domain" description="G-protein coupled receptors family 1 profile" evidence="15">
    <location>
        <begin position="329"/>
        <end position="586"/>
    </location>
</feature>
<comment type="caution">
    <text evidence="17">The sequence shown here is derived from an EMBL/GenBank/DDBJ whole genome shotgun (WGS) entry which is preliminary data.</text>
</comment>
<dbReference type="GO" id="GO:0005886">
    <property type="term" value="C:plasma membrane"/>
    <property type="evidence" value="ECO:0007669"/>
    <property type="project" value="UniProtKB-SubCell"/>
</dbReference>
<evidence type="ECO:0000256" key="8">
    <source>
        <dbReference type="ARBA" id="ARBA00023136"/>
    </source>
</evidence>
<dbReference type="InterPro" id="IPR000477">
    <property type="entry name" value="RT_dom"/>
</dbReference>
<evidence type="ECO:0000256" key="7">
    <source>
        <dbReference type="ARBA" id="ARBA00023040"/>
    </source>
</evidence>
<evidence type="ECO:0000256" key="9">
    <source>
        <dbReference type="ARBA" id="ARBA00023157"/>
    </source>
</evidence>
<keyword evidence="4" id="KW-1003">Cell membrane</keyword>
<evidence type="ECO:0000256" key="10">
    <source>
        <dbReference type="ARBA" id="ARBA00023170"/>
    </source>
</evidence>
<dbReference type="InterPro" id="IPR009150">
    <property type="entry name" value="Neuropept_B/W_rcpt"/>
</dbReference>
<evidence type="ECO:0000256" key="14">
    <source>
        <dbReference type="SAM" id="Phobius"/>
    </source>
</evidence>
<dbReference type="InterPro" id="IPR043502">
    <property type="entry name" value="DNA/RNA_pol_sf"/>
</dbReference>
<keyword evidence="9" id="KW-1015">Disulfide bond</keyword>
<reference evidence="17" key="1">
    <citation type="submission" date="2023-06" db="EMBL/GenBank/DDBJ databases">
        <title>Male Hemibagrus guttatus genome.</title>
        <authorList>
            <person name="Bian C."/>
        </authorList>
    </citation>
    <scope>NUCLEOTIDE SEQUENCE</scope>
    <source>
        <strain evidence="17">Male_cb2023</strain>
        <tissue evidence="17">Muscle</tissue>
    </source>
</reference>
<dbReference type="PRINTS" id="PR00237">
    <property type="entry name" value="GPCRRHODOPSN"/>
</dbReference>
<dbReference type="Proteomes" id="UP001274896">
    <property type="component" value="Unassembled WGS sequence"/>
</dbReference>
<dbReference type="Pfam" id="PF00078">
    <property type="entry name" value="RVT_1"/>
    <property type="match status" value="1"/>
</dbReference>
<evidence type="ECO:0000256" key="4">
    <source>
        <dbReference type="ARBA" id="ARBA00022475"/>
    </source>
</evidence>
<comment type="similarity">
    <text evidence="2">Belongs to the beta type-B retroviral polymerase family. HERV class-II K(HML-2) pol subfamily.</text>
</comment>
<dbReference type="Pfam" id="PF00001">
    <property type="entry name" value="7tm_1"/>
    <property type="match status" value="1"/>
</dbReference>
<dbReference type="GO" id="GO:0043005">
    <property type="term" value="C:neuron projection"/>
    <property type="evidence" value="ECO:0007669"/>
    <property type="project" value="TreeGrafter"/>
</dbReference>
<organism evidence="17 18">
    <name type="scientific">Hemibagrus guttatus</name>
    <dbReference type="NCBI Taxonomy" id="175788"/>
    <lineage>
        <taxon>Eukaryota</taxon>
        <taxon>Metazoa</taxon>
        <taxon>Chordata</taxon>
        <taxon>Craniata</taxon>
        <taxon>Vertebrata</taxon>
        <taxon>Euteleostomi</taxon>
        <taxon>Actinopterygii</taxon>
        <taxon>Neopterygii</taxon>
        <taxon>Teleostei</taxon>
        <taxon>Ostariophysi</taxon>
        <taxon>Siluriformes</taxon>
        <taxon>Bagridae</taxon>
        <taxon>Hemibagrus</taxon>
    </lineage>
</organism>
<evidence type="ECO:0000256" key="5">
    <source>
        <dbReference type="ARBA" id="ARBA00022692"/>
    </source>
</evidence>
<dbReference type="SUPFAM" id="SSF81321">
    <property type="entry name" value="Family A G protein-coupled receptor-like"/>
    <property type="match status" value="1"/>
</dbReference>
<keyword evidence="10 13" id="KW-0675">Receptor</keyword>
<dbReference type="Gene3D" id="3.30.70.270">
    <property type="match status" value="1"/>
</dbReference>
<dbReference type="GO" id="GO:0042923">
    <property type="term" value="F:neuropeptide binding"/>
    <property type="evidence" value="ECO:0007669"/>
    <property type="project" value="TreeGrafter"/>
</dbReference>
<feature type="transmembrane region" description="Helical" evidence="14">
    <location>
        <begin position="484"/>
        <end position="507"/>
    </location>
</feature>
<feature type="transmembrane region" description="Helical" evidence="14">
    <location>
        <begin position="566"/>
        <end position="589"/>
    </location>
</feature>
<dbReference type="FunFam" id="1.20.1070.10:FF:000102">
    <property type="entry name" value="neuropeptides B/W receptor type 1"/>
    <property type="match status" value="1"/>
</dbReference>
<dbReference type="SMART" id="SM01381">
    <property type="entry name" value="7TM_GPCR_Srsx"/>
    <property type="match status" value="1"/>
</dbReference>
<dbReference type="EC" id="3.1.26.4" evidence="3"/>
<dbReference type="PANTHER" id="PTHR24229">
    <property type="entry name" value="NEUROPEPTIDES RECEPTOR"/>
    <property type="match status" value="1"/>
</dbReference>
<dbReference type="AlphaFoldDB" id="A0AAE0UUL7"/>
<dbReference type="PANTHER" id="PTHR24229:SF18">
    <property type="entry name" value="NEUROPEPTIDES B_W RECEPTOR TYPE 2"/>
    <property type="match status" value="1"/>
</dbReference>
<accession>A0AAE0UUL7</accession>
<feature type="transmembrane region" description="Helical" evidence="14">
    <location>
        <begin position="390"/>
        <end position="411"/>
    </location>
</feature>
<keyword evidence="5 13" id="KW-0812">Transmembrane</keyword>
<dbReference type="InterPro" id="IPR017452">
    <property type="entry name" value="GPCR_Rhodpsn_7TM"/>
</dbReference>
<dbReference type="CDD" id="cd15087">
    <property type="entry name" value="7tmA_NPBWR"/>
    <property type="match status" value="1"/>
</dbReference>
<protein>
    <recommendedName>
        <fullName evidence="3">ribonuclease H</fullName>
        <ecNumber evidence="3">3.1.26.4</ecNumber>
    </recommendedName>
</protein>
<evidence type="ECO:0000256" key="13">
    <source>
        <dbReference type="RuleBase" id="RU000688"/>
    </source>
</evidence>
<evidence type="ECO:0000256" key="1">
    <source>
        <dbReference type="ARBA" id="ARBA00004651"/>
    </source>
</evidence>
<dbReference type="GO" id="GO:0004523">
    <property type="term" value="F:RNA-DNA hybrid ribonuclease activity"/>
    <property type="evidence" value="ECO:0007669"/>
    <property type="project" value="UniProtKB-EC"/>
</dbReference>
<evidence type="ECO:0000313" key="18">
    <source>
        <dbReference type="Proteomes" id="UP001274896"/>
    </source>
</evidence>
<proteinExistence type="inferred from homology"/>
<dbReference type="PRINTS" id="PR01855">
    <property type="entry name" value="NRPEPTIDEWR"/>
</dbReference>
<evidence type="ECO:0000313" key="17">
    <source>
        <dbReference type="EMBL" id="KAK3518442.1"/>
    </source>
</evidence>
<name>A0AAE0UUL7_9TELE</name>
<evidence type="ECO:0000256" key="11">
    <source>
        <dbReference type="ARBA" id="ARBA00023180"/>
    </source>
</evidence>
<evidence type="ECO:0000256" key="2">
    <source>
        <dbReference type="ARBA" id="ARBA00010879"/>
    </source>
</evidence>
<dbReference type="InterPro" id="IPR000276">
    <property type="entry name" value="GPCR_Rhodpsn"/>
</dbReference>
<evidence type="ECO:0000256" key="6">
    <source>
        <dbReference type="ARBA" id="ARBA00022989"/>
    </source>
</evidence>
<keyword evidence="8 14" id="KW-0472">Membrane</keyword>
<sequence length="603" mass="69425">MTWGRYLEMNQTLKGTHHFLGNTEYVFVDLEKAYDRVPREELWYCMRKSGVAEKYVRVVQDMYERSRTVVRCAVGQTEEFNVELGLHQGSALSPFLFAIVMNQLSEEVRQESPWTMMFADDIVICSESREQVEENLERWRFALERRGMKVSRSKTEYMCVNEREGSGTVRLQGEEVKKVQEFKYLGSTVQSNGECGKEVKKRVQAGWNGWRKVSGVLCDQKISARIKGKVYRTVVRPAMLYGLETVSLRKRQESELEVAELKMLRFSLGVTRLDRIRNEYIRGTAHVGRLGDKVREARLRWLGHVQRRENFYIWLPVVYSVICAVGLTGNTAVIYVILKAPKMKTVTNLFILNLAIADDLFTLVLPINIAEHLLNYWPFGELLCKVILSIDHYNIFSSIYFLTVMSADRYLVVISTLQSKRMPHRTYRFAKIISVCVWALVVLIVAPFTFFAGIYVSPDDAENRKSCVLSFPSPESFWFKASRIYTLVFSFILPVSTICVLYSLMLYKLRHTHLNSNGKALDKAKKKVTVMVFVVLAVCLFCWTPFHLSTVVALTTDLPTTPLVIGISYFITGLSYANSCLNPFLYAFLDDSFRKAFKKMLDC</sequence>
<evidence type="ECO:0000256" key="3">
    <source>
        <dbReference type="ARBA" id="ARBA00012180"/>
    </source>
</evidence>
<dbReference type="EMBL" id="JAUCMX010000017">
    <property type="protein sequence ID" value="KAK3518442.1"/>
    <property type="molecule type" value="Genomic_DNA"/>
</dbReference>
<dbReference type="SUPFAM" id="SSF56672">
    <property type="entry name" value="DNA/RNA polymerases"/>
    <property type="match status" value="1"/>
</dbReference>
<feature type="domain" description="Reverse transcriptase" evidence="16">
    <location>
        <begin position="1"/>
        <end position="189"/>
    </location>
</feature>
<evidence type="ECO:0000256" key="12">
    <source>
        <dbReference type="ARBA" id="ARBA00023224"/>
    </source>
</evidence>
<feature type="transmembrane region" description="Helical" evidence="14">
    <location>
        <begin position="311"/>
        <end position="338"/>
    </location>
</feature>